<name>A0A6G9YFD9_9NOCA</name>
<dbReference type="InterPro" id="IPR036390">
    <property type="entry name" value="WH_DNA-bd_sf"/>
</dbReference>
<evidence type="ECO:0000256" key="4">
    <source>
        <dbReference type="SAM" id="MobiDB-lite"/>
    </source>
</evidence>
<evidence type="ECO:0000256" key="1">
    <source>
        <dbReference type="ARBA" id="ARBA00023015"/>
    </source>
</evidence>
<dbReference type="Proteomes" id="UP000503540">
    <property type="component" value="Chromosome"/>
</dbReference>
<dbReference type="GO" id="GO:0003677">
    <property type="term" value="F:DNA binding"/>
    <property type="evidence" value="ECO:0007669"/>
    <property type="project" value="UniProtKB-KW"/>
</dbReference>
<dbReference type="KEGG" id="nah:F5544_20285"/>
<dbReference type="AlphaFoldDB" id="A0A6G9YFD9"/>
<dbReference type="InterPro" id="IPR029016">
    <property type="entry name" value="GAF-like_dom_sf"/>
</dbReference>
<sequence length="271" mass="29236">MEERMTVETMPHPESERATPRPNQPPVSMIERMTLILDAFDAHTPTLTLLGLSERTGLPRSTVHRILDQMIRLRWLAHAPGGYRLGMRPLELGGLAADHNEIRDAVSPLLHDLSQRTGMVGHLGVLDGREVLYLDKVAGRAAAAVPTRLGGRMPAHCTALGKALLAALEPSIVEASFRERLPQLTARTIGETGELQRELARIRSRQGVAVDVEEAIAGISCVAVPIRGRGAAVAALSLTTQSGPALDTAKLARMLAEVAHEAGEALLPRRR</sequence>
<feature type="compositionally biased region" description="Basic and acidic residues" evidence="4">
    <location>
        <begin position="1"/>
        <end position="19"/>
    </location>
</feature>
<evidence type="ECO:0000259" key="6">
    <source>
        <dbReference type="PROSITE" id="PS51078"/>
    </source>
</evidence>
<dbReference type="Pfam" id="PF09339">
    <property type="entry name" value="HTH_IclR"/>
    <property type="match status" value="1"/>
</dbReference>
<protein>
    <submittedName>
        <fullName evidence="7">Helix-turn-helix domain-containing protein</fullName>
    </submittedName>
</protein>
<dbReference type="PANTHER" id="PTHR30136:SF24">
    <property type="entry name" value="HTH-TYPE TRANSCRIPTIONAL REPRESSOR ALLR"/>
    <property type="match status" value="1"/>
</dbReference>
<dbReference type="EMBL" id="CP046172">
    <property type="protein sequence ID" value="QIS11922.1"/>
    <property type="molecule type" value="Genomic_DNA"/>
</dbReference>
<proteinExistence type="predicted"/>
<gene>
    <name evidence="7" type="ORF">F5544_20285</name>
</gene>
<dbReference type="PROSITE" id="PS51077">
    <property type="entry name" value="HTH_ICLR"/>
    <property type="match status" value="1"/>
</dbReference>
<dbReference type="PROSITE" id="PS51078">
    <property type="entry name" value="ICLR_ED"/>
    <property type="match status" value="1"/>
</dbReference>
<feature type="region of interest" description="Disordered" evidence="4">
    <location>
        <begin position="1"/>
        <end position="26"/>
    </location>
</feature>
<evidence type="ECO:0000256" key="3">
    <source>
        <dbReference type="ARBA" id="ARBA00023163"/>
    </source>
</evidence>
<feature type="domain" description="HTH iclR-type" evidence="5">
    <location>
        <begin position="27"/>
        <end position="87"/>
    </location>
</feature>
<evidence type="ECO:0000313" key="8">
    <source>
        <dbReference type="Proteomes" id="UP000503540"/>
    </source>
</evidence>
<dbReference type="SUPFAM" id="SSF46785">
    <property type="entry name" value="Winged helix' DNA-binding domain"/>
    <property type="match status" value="1"/>
</dbReference>
<keyword evidence="8" id="KW-1185">Reference proteome</keyword>
<dbReference type="SMART" id="SM00346">
    <property type="entry name" value="HTH_ICLR"/>
    <property type="match status" value="1"/>
</dbReference>
<dbReference type="InterPro" id="IPR036388">
    <property type="entry name" value="WH-like_DNA-bd_sf"/>
</dbReference>
<dbReference type="Pfam" id="PF01614">
    <property type="entry name" value="IclR_C"/>
    <property type="match status" value="1"/>
</dbReference>
<dbReference type="InterPro" id="IPR005471">
    <property type="entry name" value="Tscrpt_reg_IclR_N"/>
</dbReference>
<reference evidence="7 8" key="1">
    <citation type="journal article" date="2019" name="ACS Chem. Biol.">
        <title>Identification and Mobilization of a Cryptic Antibiotic Biosynthesis Gene Locus from a Human-Pathogenic Nocardia Isolate.</title>
        <authorList>
            <person name="Herisse M."/>
            <person name="Ishida K."/>
            <person name="Porter J.L."/>
            <person name="Howden B."/>
            <person name="Hertweck C."/>
            <person name="Stinear T.P."/>
            <person name="Pidot S.J."/>
        </authorList>
    </citation>
    <scope>NUCLEOTIDE SEQUENCE [LARGE SCALE GENOMIC DNA]</scope>
    <source>
        <strain evidence="7 8">AUSMDU00012717</strain>
    </source>
</reference>
<dbReference type="Gene3D" id="3.30.450.40">
    <property type="match status" value="1"/>
</dbReference>
<evidence type="ECO:0000256" key="2">
    <source>
        <dbReference type="ARBA" id="ARBA00023125"/>
    </source>
</evidence>
<accession>A0A6G9YFD9</accession>
<keyword evidence="1" id="KW-0805">Transcription regulation</keyword>
<evidence type="ECO:0000313" key="7">
    <source>
        <dbReference type="EMBL" id="QIS11922.1"/>
    </source>
</evidence>
<keyword evidence="2" id="KW-0238">DNA-binding</keyword>
<dbReference type="PANTHER" id="PTHR30136">
    <property type="entry name" value="HELIX-TURN-HELIX TRANSCRIPTIONAL REGULATOR, ICLR FAMILY"/>
    <property type="match status" value="1"/>
</dbReference>
<dbReference type="Gene3D" id="1.10.10.10">
    <property type="entry name" value="Winged helix-like DNA-binding domain superfamily/Winged helix DNA-binding domain"/>
    <property type="match status" value="1"/>
</dbReference>
<dbReference type="GO" id="GO:0003700">
    <property type="term" value="F:DNA-binding transcription factor activity"/>
    <property type="evidence" value="ECO:0007669"/>
    <property type="project" value="TreeGrafter"/>
</dbReference>
<feature type="domain" description="IclR-ED" evidence="6">
    <location>
        <begin position="88"/>
        <end position="268"/>
    </location>
</feature>
<evidence type="ECO:0000259" key="5">
    <source>
        <dbReference type="PROSITE" id="PS51077"/>
    </source>
</evidence>
<keyword evidence="3" id="KW-0804">Transcription</keyword>
<dbReference type="InterPro" id="IPR014757">
    <property type="entry name" value="Tscrpt_reg_IclR_C"/>
</dbReference>
<dbReference type="GO" id="GO:0045892">
    <property type="term" value="P:negative regulation of DNA-templated transcription"/>
    <property type="evidence" value="ECO:0007669"/>
    <property type="project" value="TreeGrafter"/>
</dbReference>
<organism evidence="7 8">
    <name type="scientific">Nocardia arthritidis</name>
    <dbReference type="NCBI Taxonomy" id="228602"/>
    <lineage>
        <taxon>Bacteria</taxon>
        <taxon>Bacillati</taxon>
        <taxon>Actinomycetota</taxon>
        <taxon>Actinomycetes</taxon>
        <taxon>Mycobacteriales</taxon>
        <taxon>Nocardiaceae</taxon>
        <taxon>Nocardia</taxon>
    </lineage>
</organism>
<dbReference type="SUPFAM" id="SSF55781">
    <property type="entry name" value="GAF domain-like"/>
    <property type="match status" value="1"/>
</dbReference>
<dbReference type="InterPro" id="IPR050707">
    <property type="entry name" value="HTH_MetabolicPath_Reg"/>
</dbReference>